<sequence>MSIKYFIVIFFCGNVGHSFQTASMSTLPTIFVSTITGTSGDRENATEKSSSQPTQPARVPSNQPTQPAEVLSNKPTQLAGVSSNKPTQLAGVSSNKPTQLAGASSNKPTQLAGASSNKPTQLAGASSNKPTQLAGVSSNKPTQLAGVSSNNPTQLAGVSSNKPTQPAGVPSNQSTQPVEVPSNQSTQPAEVPSNQSTQLNGSLSSQSTQPTWVPSGQPTQPSRVPPIQPTQPVKDASSQPTHPAEAPSSRPTQPAEAPSSRTTQPAPSSQTTQLSTAPSRQPTQRPTSISSTSPRDRFPPFLSEANSKVGSQTESRYSNANSAAALLIGIILTAMMLLIIVIVLWKCWKKPKRNDQNWAGRSPFADGDTPDIYMDNIRENEEITKRTSIISLPWKLSKNTLLADDLDIKLFESRENTESSNYLTEDEMHDPTDPTSDSTDDLEVGSPACPLNDPDLPPPPPPLVDLETLNQECEPPTLLLQSDTFDLPLPPGDSNQVQRANSDDQESFPPPPLASLSLPPAPECFKVQQDHTSEEVKSLSPELETQSYHFPTPPDLVHHDLDKILPPPPDELL</sequence>
<reference evidence="3" key="2">
    <citation type="submission" date="2025-08" db="UniProtKB">
        <authorList>
            <consortium name="Ensembl"/>
        </authorList>
    </citation>
    <scope>IDENTIFICATION</scope>
    <source>
        <strain evidence="3">Glennie</strain>
    </source>
</reference>
<dbReference type="GO" id="GO:2000035">
    <property type="term" value="P:regulation of stem cell division"/>
    <property type="evidence" value="ECO:0000318"/>
    <property type="project" value="GO_Central"/>
</dbReference>
<dbReference type="GeneID" id="103170106"/>
<evidence type="ECO:0000256" key="2">
    <source>
        <dbReference type="SAM" id="Phobius"/>
    </source>
</evidence>
<dbReference type="Ensembl" id="ENSOANT00000072116.1">
    <property type="protein sequence ID" value="ENSOANP00000045469.1"/>
    <property type="gene ID" value="ENSOANG00000038073.1"/>
</dbReference>
<feature type="compositionally biased region" description="Low complexity" evidence="1">
    <location>
        <begin position="257"/>
        <end position="279"/>
    </location>
</feature>
<evidence type="ECO:0000313" key="3">
    <source>
        <dbReference type="Ensembl" id="ENSOANP00000045469.1"/>
    </source>
</evidence>
<reference evidence="3" key="3">
    <citation type="submission" date="2025-09" db="UniProtKB">
        <authorList>
            <consortium name="Ensembl"/>
        </authorList>
    </citation>
    <scope>IDENTIFICATION</scope>
    <source>
        <strain evidence="3">Glennie</strain>
    </source>
</reference>
<feature type="compositionally biased region" description="Polar residues" evidence="1">
    <location>
        <begin position="280"/>
        <end position="293"/>
    </location>
</feature>
<feature type="region of interest" description="Disordered" evidence="1">
    <location>
        <begin position="481"/>
        <end position="573"/>
    </location>
</feature>
<dbReference type="OMA" id="DTPDIYM"/>
<gene>
    <name evidence="3" type="primary">EVI2B</name>
</gene>
<dbReference type="Proteomes" id="UP000002279">
    <property type="component" value="Chromosome 17"/>
</dbReference>
<organism evidence="3 4">
    <name type="scientific">Ornithorhynchus anatinus</name>
    <name type="common">Duckbill platypus</name>
    <dbReference type="NCBI Taxonomy" id="9258"/>
    <lineage>
        <taxon>Eukaryota</taxon>
        <taxon>Metazoa</taxon>
        <taxon>Chordata</taxon>
        <taxon>Craniata</taxon>
        <taxon>Vertebrata</taxon>
        <taxon>Euteleostomi</taxon>
        <taxon>Mammalia</taxon>
        <taxon>Monotremata</taxon>
        <taxon>Ornithorhynchidae</taxon>
        <taxon>Ornithorhynchus</taxon>
    </lineage>
</organism>
<dbReference type="FunCoup" id="A0A6I8NVV3">
    <property type="interactions" value="391"/>
</dbReference>
<dbReference type="Bgee" id="ENSOANG00000038073">
    <property type="expression patterns" value="Expressed in ovary and 6 other cell types or tissues"/>
</dbReference>
<dbReference type="GO" id="GO:0045660">
    <property type="term" value="P:positive regulation of neutrophil differentiation"/>
    <property type="evidence" value="ECO:0000318"/>
    <property type="project" value="GO_Central"/>
</dbReference>
<feature type="transmembrane region" description="Helical" evidence="2">
    <location>
        <begin position="323"/>
        <end position="345"/>
    </location>
</feature>
<dbReference type="RefSeq" id="XP_007664846.2">
    <property type="nucleotide sequence ID" value="XM_007666656.3"/>
</dbReference>
<feature type="compositionally biased region" description="Polar residues" evidence="1">
    <location>
        <begin position="304"/>
        <end position="315"/>
    </location>
</feature>
<keyword evidence="2" id="KW-0812">Transmembrane</keyword>
<feature type="compositionally biased region" description="Basic and acidic residues" evidence="1">
    <location>
        <begin position="528"/>
        <end position="537"/>
    </location>
</feature>
<dbReference type="OrthoDB" id="9451284at2759"/>
<dbReference type="CTD" id="2124"/>
<dbReference type="GeneTree" id="ENSGT00390000009142"/>
<dbReference type="InParanoid" id="A0A6I8NVV3"/>
<dbReference type="KEGG" id="oaa:103170106"/>
<name>A0A6I8NVV3_ORNAN</name>
<evidence type="ECO:0000313" key="4">
    <source>
        <dbReference type="Proteomes" id="UP000002279"/>
    </source>
</evidence>
<feature type="region of interest" description="Disordered" evidence="1">
    <location>
        <begin position="416"/>
        <end position="467"/>
    </location>
</feature>
<reference evidence="3 4" key="1">
    <citation type="journal article" date="2008" name="Nature">
        <title>Genome analysis of the platypus reveals unique signatures of evolution.</title>
        <authorList>
            <person name="Warren W.C."/>
            <person name="Hillier L.W."/>
            <person name="Marshall Graves J.A."/>
            <person name="Birney E."/>
            <person name="Ponting C.P."/>
            <person name="Grutzner F."/>
            <person name="Belov K."/>
            <person name="Miller W."/>
            <person name="Clarke L."/>
            <person name="Chinwalla A.T."/>
            <person name="Yang S.P."/>
            <person name="Heger A."/>
            <person name="Locke D.P."/>
            <person name="Miethke P."/>
            <person name="Waters P.D."/>
            <person name="Veyrunes F."/>
            <person name="Fulton L."/>
            <person name="Fulton B."/>
            <person name="Graves T."/>
            <person name="Wallis J."/>
            <person name="Puente X.S."/>
            <person name="Lopez-Otin C."/>
            <person name="Ordonez G.R."/>
            <person name="Eichler E.E."/>
            <person name="Chen L."/>
            <person name="Cheng Z."/>
            <person name="Deakin J.E."/>
            <person name="Alsop A."/>
            <person name="Thompson K."/>
            <person name="Kirby P."/>
            <person name="Papenfuss A.T."/>
            <person name="Wakefield M.J."/>
            <person name="Olender T."/>
            <person name="Lancet D."/>
            <person name="Huttley G.A."/>
            <person name="Smit A.F."/>
            <person name="Pask A."/>
            <person name="Temple-Smith P."/>
            <person name="Batzer M.A."/>
            <person name="Walker J.A."/>
            <person name="Konkel M.K."/>
            <person name="Harris R.S."/>
            <person name="Whittington C.M."/>
            <person name="Wong E.S."/>
            <person name="Gemmell N.J."/>
            <person name="Buschiazzo E."/>
            <person name="Vargas Jentzsch I.M."/>
            <person name="Merkel A."/>
            <person name="Schmitz J."/>
            <person name="Zemann A."/>
            <person name="Churakov G."/>
            <person name="Kriegs J.O."/>
            <person name="Brosius J."/>
            <person name="Murchison E.P."/>
            <person name="Sachidanandam R."/>
            <person name="Smith C."/>
            <person name="Hannon G.J."/>
            <person name="Tsend-Ayush E."/>
            <person name="McMillan D."/>
            <person name="Attenborough R."/>
            <person name="Rens W."/>
            <person name="Ferguson-Smith M."/>
            <person name="Lefevre C.M."/>
            <person name="Sharp J.A."/>
            <person name="Nicholas K.R."/>
            <person name="Ray D.A."/>
            <person name="Kube M."/>
            <person name="Reinhardt R."/>
            <person name="Pringle T.H."/>
            <person name="Taylor J."/>
            <person name="Jones R.C."/>
            <person name="Nixon B."/>
            <person name="Dacheux J.L."/>
            <person name="Niwa H."/>
            <person name="Sekita Y."/>
            <person name="Huang X."/>
            <person name="Stark A."/>
            <person name="Kheradpour P."/>
            <person name="Kellis M."/>
            <person name="Flicek P."/>
            <person name="Chen Y."/>
            <person name="Webber C."/>
            <person name="Hardison R."/>
            <person name="Nelson J."/>
            <person name="Hallsworth-Pepin K."/>
            <person name="Delehaunty K."/>
            <person name="Markovic C."/>
            <person name="Minx P."/>
            <person name="Feng Y."/>
            <person name="Kremitzki C."/>
            <person name="Mitreva M."/>
            <person name="Glasscock J."/>
            <person name="Wylie T."/>
            <person name="Wohldmann P."/>
            <person name="Thiru P."/>
            <person name="Nhan M.N."/>
            <person name="Pohl C.S."/>
            <person name="Smith S.M."/>
            <person name="Hou S."/>
            <person name="Nefedov M."/>
            <person name="de Jong P.J."/>
            <person name="Renfree M.B."/>
            <person name="Mardis E.R."/>
            <person name="Wilson R.K."/>
        </authorList>
    </citation>
    <scope>NUCLEOTIDE SEQUENCE [LARGE SCALE GENOMIC DNA]</scope>
    <source>
        <strain evidence="3 4">Glennie</strain>
    </source>
</reference>
<evidence type="ECO:0000256" key="1">
    <source>
        <dbReference type="SAM" id="MobiDB-lite"/>
    </source>
</evidence>
<feature type="compositionally biased region" description="Polar residues" evidence="1">
    <location>
        <begin position="73"/>
        <end position="222"/>
    </location>
</feature>
<dbReference type="InterPro" id="IPR033239">
    <property type="entry name" value="EVI2B"/>
</dbReference>
<feature type="compositionally biased region" description="Polar residues" evidence="1">
    <location>
        <begin position="47"/>
        <end position="66"/>
    </location>
</feature>
<proteinExistence type="predicted"/>
<dbReference type="PANTHER" id="PTHR15384:SF0">
    <property type="entry name" value="PROTEIN EVI2B"/>
    <property type="match status" value="1"/>
</dbReference>
<feature type="region of interest" description="Disordered" evidence="1">
    <location>
        <begin position="38"/>
        <end position="315"/>
    </location>
</feature>
<keyword evidence="2" id="KW-1133">Transmembrane helix</keyword>
<dbReference type="PANTHER" id="PTHR15384">
    <property type="entry name" value="PROTEIN EVI2B"/>
    <property type="match status" value="1"/>
</dbReference>
<keyword evidence="2" id="KW-0472">Membrane</keyword>
<keyword evidence="4" id="KW-1185">Reference proteome</keyword>
<dbReference type="AlphaFoldDB" id="A0A6I8NVV3"/>
<accession>A0A6I8NVV3</accession>
<protein>
    <submittedName>
        <fullName evidence="3">Ecotropic viral integration site 2B</fullName>
    </submittedName>
</protein>